<dbReference type="OrthoDB" id="9812023at2"/>
<dbReference type="AlphaFoldDB" id="A0A2Z6IEA2"/>
<organism evidence="2 3">
    <name type="scientific">Sutterella megalosphaeroides</name>
    <dbReference type="NCBI Taxonomy" id="2494234"/>
    <lineage>
        <taxon>Bacteria</taxon>
        <taxon>Pseudomonadati</taxon>
        <taxon>Pseudomonadota</taxon>
        <taxon>Betaproteobacteria</taxon>
        <taxon>Burkholderiales</taxon>
        <taxon>Sutterellaceae</taxon>
        <taxon>Sutterella</taxon>
    </lineage>
</organism>
<dbReference type="Proteomes" id="UP000271003">
    <property type="component" value="Chromosome"/>
</dbReference>
<dbReference type="Gene3D" id="1.10.1220.10">
    <property type="entry name" value="Met repressor-like"/>
    <property type="match status" value="1"/>
</dbReference>
<proteinExistence type="predicted"/>
<accession>A0A2Z6IEA2</accession>
<feature type="domain" description="Ribbon-helix-helix protein CopG" evidence="1">
    <location>
        <begin position="2"/>
        <end position="39"/>
    </location>
</feature>
<gene>
    <name evidence="2" type="ORF">SUTMEG_14390</name>
</gene>
<evidence type="ECO:0000259" key="1">
    <source>
        <dbReference type="Pfam" id="PF01402"/>
    </source>
</evidence>
<dbReference type="InterPro" id="IPR010985">
    <property type="entry name" value="Ribbon_hlx_hlx"/>
</dbReference>
<dbReference type="EMBL" id="AP018786">
    <property type="protein sequence ID" value="BBF23548.1"/>
    <property type="molecule type" value="Genomic_DNA"/>
</dbReference>
<dbReference type="InterPro" id="IPR002145">
    <property type="entry name" value="CopG"/>
</dbReference>
<name>A0A2Z6IEA2_9BURK</name>
<keyword evidence="3" id="KW-1185">Reference proteome</keyword>
<dbReference type="Pfam" id="PF01402">
    <property type="entry name" value="RHH_1"/>
    <property type="match status" value="1"/>
</dbReference>
<dbReference type="CDD" id="cd22233">
    <property type="entry name" value="RHH_CopAso-like"/>
    <property type="match status" value="1"/>
</dbReference>
<evidence type="ECO:0000313" key="3">
    <source>
        <dbReference type="Proteomes" id="UP000271003"/>
    </source>
</evidence>
<dbReference type="GO" id="GO:0006355">
    <property type="term" value="P:regulation of DNA-templated transcription"/>
    <property type="evidence" value="ECO:0007669"/>
    <property type="project" value="InterPro"/>
</dbReference>
<dbReference type="InterPro" id="IPR013321">
    <property type="entry name" value="Arc_rbn_hlx_hlx"/>
</dbReference>
<protein>
    <submittedName>
        <fullName evidence="2">CopG family transcriptional regulator</fullName>
    </submittedName>
</protein>
<dbReference type="RefSeq" id="WP_120177146.1">
    <property type="nucleotide sequence ID" value="NZ_AP018786.1"/>
</dbReference>
<dbReference type="SUPFAM" id="SSF47598">
    <property type="entry name" value="Ribbon-helix-helix"/>
    <property type="match status" value="1"/>
</dbReference>
<evidence type="ECO:0000313" key="2">
    <source>
        <dbReference type="EMBL" id="BBF23548.1"/>
    </source>
</evidence>
<reference evidence="2 3" key="1">
    <citation type="journal article" date="2018" name="Int. J. Syst. Evol. Microbiol.">
        <title>Mesosutterella multiformis gen. nov., sp. nov., a member of the family Sutterellaceae and Sutterella megalosphaeroides sp. nov., isolated from human faeces.</title>
        <authorList>
            <person name="Sakamoto M."/>
            <person name="Ikeyama N."/>
            <person name="Kunihiro T."/>
            <person name="Iino T."/>
            <person name="Yuki M."/>
            <person name="Ohkuma M."/>
        </authorList>
    </citation>
    <scope>NUCLEOTIDE SEQUENCE [LARGE SCALE GENOMIC DNA]</scope>
    <source>
        <strain evidence="2 3">6FBBBH3</strain>
    </source>
</reference>
<dbReference type="KEGG" id="sutt:SUTMEG_14390"/>
<sequence>MLTVRLPENIERRLDRLARATGRTKSFFVREALLRYLDEVEDTHEAEETLVRVREGKERVFSSEEVGKLLDANKRGR</sequence>